<sequence length="50" mass="6270">MPHLSPINWMILMLLLWMINIMYLSMNWWNFFNQLLVVMKKKKKNDLSNW</sequence>
<organism evidence="2">
    <name type="scientific">Haemadipsa tianmushana</name>
    <dbReference type="NCBI Taxonomy" id="2301367"/>
    <lineage>
        <taxon>Eukaryota</taxon>
        <taxon>Metazoa</taxon>
        <taxon>Spiralia</taxon>
        <taxon>Lophotrochozoa</taxon>
        <taxon>Annelida</taxon>
        <taxon>Clitellata</taxon>
        <taxon>Hirudinea</taxon>
        <taxon>Hirudinida</taxon>
        <taxon>Hirudiniformes</taxon>
        <taxon>Haemadipsidae</taxon>
        <taxon>Haemadipsa</taxon>
    </lineage>
</organism>
<reference evidence="2" key="1">
    <citation type="submission" date="2021-05" db="EMBL/GenBank/DDBJ databases">
        <authorList>
            <person name="Shi L."/>
        </authorList>
    </citation>
    <scope>NUCLEOTIDE SEQUENCE</scope>
</reference>
<gene>
    <name evidence="2" type="primary">ATP8</name>
</gene>
<dbReference type="EMBL" id="MZ189977">
    <property type="protein sequence ID" value="QYK91398.1"/>
    <property type="molecule type" value="Genomic_DNA"/>
</dbReference>
<keyword evidence="1" id="KW-0812">Transmembrane</keyword>
<keyword evidence="2" id="KW-0496">Mitochondrion</keyword>
<evidence type="ECO:0000313" key="2">
    <source>
        <dbReference type="EMBL" id="QYK91398.1"/>
    </source>
</evidence>
<feature type="transmembrane region" description="Helical" evidence="1">
    <location>
        <begin position="6"/>
        <end position="32"/>
    </location>
</feature>
<keyword evidence="1" id="KW-0472">Membrane</keyword>
<evidence type="ECO:0000256" key="1">
    <source>
        <dbReference type="SAM" id="Phobius"/>
    </source>
</evidence>
<keyword evidence="1" id="KW-1133">Transmembrane helix</keyword>
<geneLocation type="mitochondrion" evidence="2"/>
<proteinExistence type="predicted"/>
<accession>A0A8F9WL63</accession>
<dbReference type="AlphaFoldDB" id="A0A8F9WL63"/>
<name>A0A8F9WL63_9ANNE</name>
<protein>
    <submittedName>
        <fullName evidence="2">ATP synthase F0 subunit 8</fullName>
    </submittedName>
</protein>